<dbReference type="HAMAP" id="MF_00318">
    <property type="entry name" value="Enolase"/>
    <property type="match status" value="1"/>
</dbReference>
<evidence type="ECO:0000256" key="7">
    <source>
        <dbReference type="ARBA" id="ARBA00023152"/>
    </source>
</evidence>
<dbReference type="Proteomes" id="UP001560296">
    <property type="component" value="Unassembled WGS sequence"/>
</dbReference>
<dbReference type="GO" id="GO:0004634">
    <property type="term" value="F:phosphopyruvate hydratase activity"/>
    <property type="evidence" value="ECO:0007669"/>
    <property type="project" value="UniProtKB-EC"/>
</dbReference>
<evidence type="ECO:0000256" key="8">
    <source>
        <dbReference type="ARBA" id="ARBA00023239"/>
    </source>
</evidence>
<comment type="subunit">
    <text evidence="10">Component of the RNA degradosome, a multiprotein complex involved in RNA processing and mRNA degradation.</text>
</comment>
<comment type="function">
    <text evidence="9 10">Catalyzes the reversible conversion of 2-phosphoglycerate (2-PG) into phosphoenolpyruvate (PEP). It is essential for the degradation of carbohydrates via glycolysis.</text>
</comment>
<feature type="binding site" evidence="10">
    <location>
        <position position="340"/>
    </location>
    <ligand>
        <name>(2R)-2-phosphoglycerate</name>
        <dbReference type="ChEBI" id="CHEBI:58289"/>
    </ligand>
</feature>
<evidence type="ECO:0000256" key="10">
    <source>
        <dbReference type="HAMAP-Rule" id="MF_00318"/>
    </source>
</evidence>
<feature type="domain" description="Enolase N-terminal" evidence="12">
    <location>
        <begin position="4"/>
        <end position="133"/>
    </location>
</feature>
<feature type="binding site" evidence="10">
    <location>
        <position position="315"/>
    </location>
    <ligand>
        <name>Mg(2+)</name>
        <dbReference type="ChEBI" id="CHEBI:18420"/>
    </ligand>
</feature>
<keyword evidence="5 10" id="KW-0964">Secreted</keyword>
<accession>A0ABV3YSC4</accession>
<dbReference type="Pfam" id="PF00113">
    <property type="entry name" value="Enolase_C"/>
    <property type="match status" value="1"/>
</dbReference>
<evidence type="ECO:0000313" key="13">
    <source>
        <dbReference type="EMBL" id="MEX6502225.1"/>
    </source>
</evidence>
<feature type="binding site" evidence="10">
    <location>
        <position position="245"/>
    </location>
    <ligand>
        <name>Mg(2+)</name>
        <dbReference type="ChEBI" id="CHEBI:18420"/>
    </ligand>
</feature>
<keyword evidence="14" id="KW-1185">Reference proteome</keyword>
<dbReference type="SMART" id="SM01192">
    <property type="entry name" value="Enolase_C"/>
    <property type="match status" value="1"/>
</dbReference>
<comment type="pathway">
    <text evidence="1 10">Carbohydrate degradation; glycolysis; pyruvate from D-glyceraldehyde 3-phosphate: step 4/5.</text>
</comment>
<evidence type="ECO:0000256" key="2">
    <source>
        <dbReference type="ARBA" id="ARBA00009604"/>
    </source>
</evidence>
<evidence type="ECO:0000256" key="1">
    <source>
        <dbReference type="ARBA" id="ARBA00005031"/>
    </source>
</evidence>
<feature type="binding site" evidence="10">
    <location>
        <position position="166"/>
    </location>
    <ligand>
        <name>(2R)-2-phosphoglycerate</name>
        <dbReference type="ChEBI" id="CHEBI:58289"/>
    </ligand>
</feature>
<keyword evidence="6 10" id="KW-0460">Magnesium</keyword>
<dbReference type="SUPFAM" id="SSF54826">
    <property type="entry name" value="Enolase N-terminal domain-like"/>
    <property type="match status" value="1"/>
</dbReference>
<feature type="binding site" evidence="10">
    <location>
        <position position="391"/>
    </location>
    <ligand>
        <name>(2R)-2-phosphoglycerate</name>
        <dbReference type="ChEBI" id="CHEBI:58289"/>
    </ligand>
</feature>
<dbReference type="Gene3D" id="3.30.390.10">
    <property type="entry name" value="Enolase-like, N-terminal domain"/>
    <property type="match status" value="1"/>
</dbReference>
<feature type="active site" description="Proton acceptor" evidence="10">
    <location>
        <position position="340"/>
    </location>
</feature>
<evidence type="ECO:0000256" key="9">
    <source>
        <dbReference type="ARBA" id="ARBA00045763"/>
    </source>
</evidence>
<dbReference type="CDD" id="cd03313">
    <property type="entry name" value="enolase"/>
    <property type="match status" value="1"/>
</dbReference>
<keyword evidence="7 10" id="KW-0324">Glycolysis</keyword>
<dbReference type="SFLD" id="SFLDS00001">
    <property type="entry name" value="Enolase"/>
    <property type="match status" value="1"/>
</dbReference>
<comment type="subcellular location">
    <subcellularLocation>
        <location evidence="10">Cytoplasm</location>
    </subcellularLocation>
    <subcellularLocation>
        <location evidence="10">Secreted</location>
    </subcellularLocation>
    <subcellularLocation>
        <location evidence="10">Cell surface</location>
    </subcellularLocation>
    <text evidence="10">Fractions of enolase are present in both the cytoplasm and on the cell surface.</text>
</comment>
<name>A0ABV3YSC4_9PSED</name>
<proteinExistence type="inferred from homology"/>
<organism evidence="13 14">
    <name type="scientific">Pseudomonas zhanjiangensis</name>
    <dbReference type="NCBI Taxonomy" id="3239015"/>
    <lineage>
        <taxon>Bacteria</taxon>
        <taxon>Pseudomonadati</taxon>
        <taxon>Pseudomonadota</taxon>
        <taxon>Gammaproteobacteria</taxon>
        <taxon>Pseudomonadales</taxon>
        <taxon>Pseudomonadaceae</taxon>
        <taxon>Pseudomonas</taxon>
    </lineage>
</organism>
<dbReference type="PROSITE" id="PS00164">
    <property type="entry name" value="ENOLASE"/>
    <property type="match status" value="1"/>
</dbReference>
<dbReference type="Gene3D" id="3.20.20.120">
    <property type="entry name" value="Enolase-like C-terminal domain"/>
    <property type="match status" value="1"/>
</dbReference>
<evidence type="ECO:0000256" key="4">
    <source>
        <dbReference type="ARBA" id="ARBA00017068"/>
    </source>
</evidence>
<comment type="cofactor">
    <cofactor evidence="10">
        <name>Mg(2+)</name>
        <dbReference type="ChEBI" id="CHEBI:18420"/>
    </cofactor>
    <text evidence="10">Binds a second Mg(2+) ion via substrate during catalysis.</text>
</comment>
<dbReference type="InterPro" id="IPR020811">
    <property type="entry name" value="Enolase_N"/>
</dbReference>
<gene>
    <name evidence="10 13" type="primary">eno</name>
    <name evidence="13" type="ORF">AB5S05_09145</name>
</gene>
<comment type="similarity">
    <text evidence="2 10">Belongs to the enolase family.</text>
</comment>
<evidence type="ECO:0000259" key="12">
    <source>
        <dbReference type="SMART" id="SM01193"/>
    </source>
</evidence>
<feature type="binding site" evidence="10">
    <location>
        <position position="369"/>
    </location>
    <ligand>
        <name>(2R)-2-phosphoglycerate</name>
        <dbReference type="ChEBI" id="CHEBI:58289"/>
    </ligand>
</feature>
<feature type="active site" description="Proton donor" evidence="10">
    <location>
        <position position="208"/>
    </location>
</feature>
<dbReference type="PANTHER" id="PTHR11902:SF1">
    <property type="entry name" value="ENOLASE"/>
    <property type="match status" value="1"/>
</dbReference>
<evidence type="ECO:0000313" key="14">
    <source>
        <dbReference type="Proteomes" id="UP001560296"/>
    </source>
</evidence>
<dbReference type="EMBL" id="JBFTEG010000005">
    <property type="protein sequence ID" value="MEX6502225.1"/>
    <property type="molecule type" value="Genomic_DNA"/>
</dbReference>
<evidence type="ECO:0000256" key="5">
    <source>
        <dbReference type="ARBA" id="ARBA00022525"/>
    </source>
</evidence>
<comment type="catalytic activity">
    <reaction evidence="10">
        <text>(2R)-2-phosphoglycerate = phosphoenolpyruvate + H2O</text>
        <dbReference type="Rhea" id="RHEA:10164"/>
        <dbReference type="ChEBI" id="CHEBI:15377"/>
        <dbReference type="ChEBI" id="CHEBI:58289"/>
        <dbReference type="ChEBI" id="CHEBI:58702"/>
        <dbReference type="EC" id="4.2.1.11"/>
    </reaction>
</comment>
<dbReference type="InterPro" id="IPR036849">
    <property type="entry name" value="Enolase-like_C_sf"/>
</dbReference>
<dbReference type="PRINTS" id="PR00148">
    <property type="entry name" value="ENOLASE"/>
</dbReference>
<dbReference type="PANTHER" id="PTHR11902">
    <property type="entry name" value="ENOLASE"/>
    <property type="match status" value="1"/>
</dbReference>
<dbReference type="SFLD" id="SFLDF00002">
    <property type="entry name" value="enolase"/>
    <property type="match status" value="1"/>
</dbReference>
<dbReference type="RefSeq" id="WP_369287226.1">
    <property type="nucleotide sequence ID" value="NZ_JBFTEG010000005.1"/>
</dbReference>
<sequence length="430" mass="45261">MTLIQQVLACEILDSRGNPTVEAVVTLAGGAVGVASVPSGASTGSREALELRDGGERYLGKGVLRAVANVNGPIRARVQGLDALDQRAVDAAMIALDGSESKSVLGANAILAVSLATAKAAAAALQVPLYEHLAALYGQPGRFSLPVPMMNIINGGEHADNNVDIQEFMIQPIGAASFTEALRMGAEVFHALKRVLGERGLSTAVGDEGGFAPSLASNEQALEVIAEAVRRAGYELGKDISLALDCAASEFYRDGRYVLAGEGKSFDAAGFADYLAGLCQRYPIASIEDGMDESDWDGWALLTERLGRRVQLVGDDLFVTNSKILREGIERGIGNSILIKFNQIGSLSETFDAIRMAQDAGYSAVISHRSGETEDATIADLAVATCAGQIKTGSLCRSDRVGKYNQLLRIETALQGCATYSSAAIFPQRS</sequence>
<keyword evidence="10" id="KW-0963">Cytoplasm</keyword>
<dbReference type="InterPro" id="IPR020809">
    <property type="entry name" value="Enolase_CS"/>
</dbReference>
<dbReference type="InterPro" id="IPR000941">
    <property type="entry name" value="Enolase"/>
</dbReference>
<feature type="binding site" evidence="10">
    <location>
        <position position="288"/>
    </location>
    <ligand>
        <name>Mg(2+)</name>
        <dbReference type="ChEBI" id="CHEBI:18420"/>
    </ligand>
</feature>
<keyword evidence="8 10" id="KW-0456">Lyase</keyword>
<dbReference type="InterPro" id="IPR020810">
    <property type="entry name" value="Enolase_C"/>
</dbReference>
<dbReference type="Pfam" id="PF03952">
    <property type="entry name" value="Enolase_N"/>
    <property type="match status" value="1"/>
</dbReference>
<feature type="domain" description="Enolase C-terminal TIM barrel" evidence="11">
    <location>
        <begin position="142"/>
        <end position="428"/>
    </location>
</feature>
<protein>
    <recommendedName>
        <fullName evidence="4 10">Enolase</fullName>
        <ecNumber evidence="3 10">4.2.1.11</ecNumber>
    </recommendedName>
    <alternativeName>
        <fullName evidence="10">2-phospho-D-glycerate hydro-lyase</fullName>
    </alternativeName>
    <alternativeName>
        <fullName evidence="10">2-phosphoglycerate dehydratase</fullName>
    </alternativeName>
</protein>
<comment type="caution">
    <text evidence="13">The sequence shown here is derived from an EMBL/GenBank/DDBJ whole genome shotgun (WGS) entry which is preliminary data.</text>
</comment>
<evidence type="ECO:0000256" key="6">
    <source>
        <dbReference type="ARBA" id="ARBA00022842"/>
    </source>
</evidence>
<reference evidence="13 14" key="1">
    <citation type="submission" date="2024-07" db="EMBL/GenBank/DDBJ databases">
        <authorList>
            <person name="Li M."/>
        </authorList>
    </citation>
    <scope>NUCLEOTIDE SEQUENCE [LARGE SCALE GENOMIC DNA]</scope>
    <source>
        <strain evidence="13 14">25A3E</strain>
    </source>
</reference>
<dbReference type="SUPFAM" id="SSF51604">
    <property type="entry name" value="Enolase C-terminal domain-like"/>
    <property type="match status" value="1"/>
</dbReference>
<dbReference type="InterPro" id="IPR029017">
    <property type="entry name" value="Enolase-like_N"/>
</dbReference>
<dbReference type="EC" id="4.2.1.11" evidence="3 10"/>
<dbReference type="PIRSF" id="PIRSF001400">
    <property type="entry name" value="Enolase"/>
    <property type="match status" value="1"/>
</dbReference>
<evidence type="ECO:0000256" key="3">
    <source>
        <dbReference type="ARBA" id="ARBA00012058"/>
    </source>
</evidence>
<feature type="binding site" evidence="10">
    <location>
        <position position="370"/>
    </location>
    <ligand>
        <name>(2R)-2-phosphoglycerate</name>
        <dbReference type="ChEBI" id="CHEBI:58289"/>
    </ligand>
</feature>
<dbReference type="NCBIfam" id="TIGR01060">
    <property type="entry name" value="eno"/>
    <property type="match status" value="1"/>
</dbReference>
<dbReference type="SMART" id="SM01193">
    <property type="entry name" value="Enolase_N"/>
    <property type="match status" value="1"/>
</dbReference>
<keyword evidence="10" id="KW-0479">Metal-binding</keyword>
<dbReference type="SFLD" id="SFLDG00178">
    <property type="entry name" value="enolase"/>
    <property type="match status" value="1"/>
</dbReference>
<evidence type="ECO:0000259" key="11">
    <source>
        <dbReference type="SMART" id="SM01192"/>
    </source>
</evidence>